<dbReference type="Gene3D" id="3.40.50.12780">
    <property type="entry name" value="N-terminal domain of ligase-like"/>
    <property type="match status" value="1"/>
</dbReference>
<reference evidence="4" key="1">
    <citation type="submission" date="2019-06" db="EMBL/GenBank/DDBJ databases">
        <authorList>
            <person name="Zheng W."/>
        </authorList>
    </citation>
    <scope>NUCLEOTIDE SEQUENCE</scope>
    <source>
        <strain evidence="4">QDHG01</strain>
    </source>
</reference>
<dbReference type="InterPro" id="IPR020845">
    <property type="entry name" value="AMP-binding_CS"/>
</dbReference>
<feature type="domain" description="AMP-dependent synthetase/ligase" evidence="3">
    <location>
        <begin position="78"/>
        <end position="502"/>
    </location>
</feature>
<keyword evidence="5" id="KW-1185">Reference proteome</keyword>
<dbReference type="GO" id="GO:0005524">
    <property type="term" value="F:ATP binding"/>
    <property type="evidence" value="ECO:0007669"/>
    <property type="project" value="UniProtKB-KW"/>
</dbReference>
<accession>A0A8J8NXP3</accession>
<comment type="caution">
    <text evidence="4">The sequence shown here is derived from an EMBL/GenBank/DDBJ whole genome shotgun (WGS) entry which is preliminary data.</text>
</comment>
<sequence>MLLPTEHKPLVTGKLVGEKKAGQTQLLRNAHLGAEDDLVKDFRGQHTLKEIFLKNSKEMAEKPFLGSRAKIIGENGVVTYGEYQWKNYREVHEAAHGFAGYLMKNDLCPQVTNEEGKFRFVALYAKNREEWVMADMGAMLTATTVVTLYDTLGHESIDYILMQCQMKTVICSADKIKTLAELRSSGKISTTTHVIHFDDAKQADLDAAAAAGLTVVSFAAAVEEGKALGDDGSKWDEVTPDTFYTFSYTSGTTGMPKGVMLTHRNYVCNAGSLDFYNDKDRYEPTDVYFSYLPLAHVFERLILLTGMAVGMQIGFYQGDVLKLTQDLAVLKPTVMVSVPRLYNRFYDLMQAKIKELTGMKRQLTEWGIAKKLSTLAKTAQTSDSFYDAIVFSKFREILGGRVRTMITGSAPISKDVLNFLKIAFCCQIKEGYGQTESAAAVAITWTFDPESGTVGSPFPSCEVKLVDVPDMHYTSDDLDHDGHPAPRGEICYRGYSVFKGYYRQPELTKETLDSEGFVHTGDIGQFDVKKGTLKIIDRKKNIFKLSQGEYIVPEKIENKLAHSHLIGQIFVYGDSLQHFLVAIVVPDRPVLEKWCAENGIAFEGDQGYAELLQSSRINKLYLDEMVHKAREAGLFGFEIPQKAHISSVAFTPDNDILTPTFKLKRNEAKKYFYNEIKSLYNGAKLQGEE</sequence>
<dbReference type="PANTHER" id="PTHR43272">
    <property type="entry name" value="LONG-CHAIN-FATTY-ACID--COA LIGASE"/>
    <property type="match status" value="1"/>
</dbReference>
<organism evidence="4 5">
    <name type="scientific">Halteria grandinella</name>
    <dbReference type="NCBI Taxonomy" id="5974"/>
    <lineage>
        <taxon>Eukaryota</taxon>
        <taxon>Sar</taxon>
        <taxon>Alveolata</taxon>
        <taxon>Ciliophora</taxon>
        <taxon>Intramacronucleata</taxon>
        <taxon>Spirotrichea</taxon>
        <taxon>Stichotrichia</taxon>
        <taxon>Sporadotrichida</taxon>
        <taxon>Halteriidae</taxon>
        <taxon>Halteria</taxon>
    </lineage>
</organism>
<evidence type="ECO:0000256" key="2">
    <source>
        <dbReference type="ARBA" id="ARBA00022840"/>
    </source>
</evidence>
<dbReference type="GO" id="GO:0016020">
    <property type="term" value="C:membrane"/>
    <property type="evidence" value="ECO:0007669"/>
    <property type="project" value="TreeGrafter"/>
</dbReference>
<name>A0A8J8NXP3_HALGN</name>
<dbReference type="Pfam" id="PF00501">
    <property type="entry name" value="AMP-binding"/>
    <property type="match status" value="1"/>
</dbReference>
<keyword evidence="2" id="KW-0067">ATP-binding</keyword>
<evidence type="ECO:0000313" key="4">
    <source>
        <dbReference type="EMBL" id="TNV83472.1"/>
    </source>
</evidence>
<evidence type="ECO:0000256" key="1">
    <source>
        <dbReference type="ARBA" id="ARBA00022741"/>
    </source>
</evidence>
<dbReference type="GO" id="GO:0005783">
    <property type="term" value="C:endoplasmic reticulum"/>
    <property type="evidence" value="ECO:0007669"/>
    <property type="project" value="TreeGrafter"/>
</dbReference>
<protein>
    <recommendedName>
        <fullName evidence="3">AMP-dependent synthetase/ligase domain-containing protein</fullName>
    </recommendedName>
</protein>
<dbReference type="PANTHER" id="PTHR43272:SF33">
    <property type="entry name" value="AMP-BINDING DOMAIN-CONTAINING PROTEIN-RELATED"/>
    <property type="match status" value="1"/>
</dbReference>
<dbReference type="InterPro" id="IPR042099">
    <property type="entry name" value="ANL_N_sf"/>
</dbReference>
<dbReference type="OrthoDB" id="1700726at2759"/>
<evidence type="ECO:0000259" key="3">
    <source>
        <dbReference type="Pfam" id="PF00501"/>
    </source>
</evidence>
<dbReference type="InterPro" id="IPR000873">
    <property type="entry name" value="AMP-dep_synth/lig_dom"/>
</dbReference>
<dbReference type="Proteomes" id="UP000785679">
    <property type="component" value="Unassembled WGS sequence"/>
</dbReference>
<dbReference type="SUPFAM" id="SSF56801">
    <property type="entry name" value="Acetyl-CoA synthetase-like"/>
    <property type="match status" value="1"/>
</dbReference>
<evidence type="ECO:0000313" key="5">
    <source>
        <dbReference type="Proteomes" id="UP000785679"/>
    </source>
</evidence>
<gene>
    <name evidence="4" type="ORF">FGO68_gene14359</name>
</gene>
<dbReference type="EMBL" id="RRYP01003800">
    <property type="protein sequence ID" value="TNV83472.1"/>
    <property type="molecule type" value="Genomic_DNA"/>
</dbReference>
<keyword evidence="1" id="KW-0547">Nucleotide-binding</keyword>
<proteinExistence type="predicted"/>
<dbReference type="PROSITE" id="PS00455">
    <property type="entry name" value="AMP_BINDING"/>
    <property type="match status" value="1"/>
</dbReference>
<dbReference type="AlphaFoldDB" id="A0A8J8NXP3"/>
<dbReference type="GO" id="GO:0004467">
    <property type="term" value="F:long-chain fatty acid-CoA ligase activity"/>
    <property type="evidence" value="ECO:0007669"/>
    <property type="project" value="TreeGrafter"/>
</dbReference>